<evidence type="ECO:0000256" key="1">
    <source>
        <dbReference type="ARBA" id="ARBA00004370"/>
    </source>
</evidence>
<keyword evidence="3" id="KW-1133">Transmembrane helix</keyword>
<protein>
    <recommendedName>
        <fullName evidence="6">Fatty acid hydroxylase domain-containing protein</fullName>
    </recommendedName>
</protein>
<dbReference type="GO" id="GO:0008610">
    <property type="term" value="P:lipid biosynthetic process"/>
    <property type="evidence" value="ECO:0007669"/>
    <property type="project" value="InterPro"/>
</dbReference>
<keyword evidence="4" id="KW-0472">Membrane</keyword>
<dbReference type="OrthoDB" id="408954at2759"/>
<dbReference type="InterPro" id="IPR006694">
    <property type="entry name" value="Fatty_acid_hydroxylase"/>
</dbReference>
<sequence length="362" mass="41705">MSYNLTTPLPLTLPLSSYPIYALHRPSILSTLPDRYLSVFAPFAIYWSFSLFFHFLDSLHLPALQRYKLHEPEEVVSKNRVTVKEVIKAVLVQQVLQTVLGLLWLEEDDPLKGPFRNHKRELQTYGYWVGRVVMGVLGKKMGGQLWKAQGAELTSWVYWWGVPIAQYLFAAFVLDAWQYFWHRYFHTNRFLYRHIHSIHHRLYVPYAFGALYNHPLEGFVLDTLGAALAQSCALMTTRQAITVDDHCGYKFPWDPFQVLFANDCDYHDIHHQIAGLKYNFSQPYFLHFDWLLGTRLTRAQFEAKKNKRFASSTSSTTPSSSTSSSTPSTPPPEKAPTNEVNGPNELAPTPTSRRRGVAMKEE</sequence>
<dbReference type="InterPro" id="IPR050307">
    <property type="entry name" value="Sterol_Desaturase_Related"/>
</dbReference>
<comment type="caution">
    <text evidence="7">The sequence shown here is derived from an EMBL/GenBank/DDBJ whole genome shotgun (WGS) entry which is preliminary data.</text>
</comment>
<dbReference type="Proteomes" id="UP000193467">
    <property type="component" value="Unassembled WGS sequence"/>
</dbReference>
<gene>
    <name evidence="7" type="ORF">BCR35DRAFT_305868</name>
</gene>
<evidence type="ECO:0000256" key="4">
    <source>
        <dbReference type="ARBA" id="ARBA00023136"/>
    </source>
</evidence>
<keyword evidence="2" id="KW-0812">Transmembrane</keyword>
<dbReference type="InParanoid" id="A0A1Y2EXB8"/>
<name>A0A1Y2EXB8_9BASI</name>
<feature type="region of interest" description="Disordered" evidence="5">
    <location>
        <begin position="307"/>
        <end position="362"/>
    </location>
</feature>
<feature type="compositionally biased region" description="Basic residues" evidence="5">
    <location>
        <begin position="352"/>
        <end position="362"/>
    </location>
</feature>
<dbReference type="AlphaFoldDB" id="A0A1Y2EXB8"/>
<dbReference type="GO" id="GO:0005506">
    <property type="term" value="F:iron ion binding"/>
    <property type="evidence" value="ECO:0007669"/>
    <property type="project" value="InterPro"/>
</dbReference>
<evidence type="ECO:0000313" key="8">
    <source>
        <dbReference type="Proteomes" id="UP000193467"/>
    </source>
</evidence>
<feature type="domain" description="Fatty acid hydroxylase" evidence="6">
    <location>
        <begin position="168"/>
        <end position="294"/>
    </location>
</feature>
<reference evidence="7 8" key="1">
    <citation type="submission" date="2016-07" db="EMBL/GenBank/DDBJ databases">
        <title>Pervasive Adenine N6-methylation of Active Genes in Fungi.</title>
        <authorList>
            <consortium name="DOE Joint Genome Institute"/>
            <person name="Mondo S.J."/>
            <person name="Dannebaum R.O."/>
            <person name="Kuo R.C."/>
            <person name="Labutti K."/>
            <person name="Haridas S."/>
            <person name="Kuo A."/>
            <person name="Salamov A."/>
            <person name="Ahrendt S.R."/>
            <person name="Lipzen A."/>
            <person name="Sullivan W."/>
            <person name="Andreopoulos W.B."/>
            <person name="Clum A."/>
            <person name="Lindquist E."/>
            <person name="Daum C."/>
            <person name="Ramamoorthy G.K."/>
            <person name="Gryganskyi A."/>
            <person name="Culley D."/>
            <person name="Magnuson J.K."/>
            <person name="James T.Y."/>
            <person name="O'Malley M.A."/>
            <person name="Stajich J.E."/>
            <person name="Spatafora J.W."/>
            <person name="Visel A."/>
            <person name="Grigoriev I.V."/>
        </authorList>
    </citation>
    <scope>NUCLEOTIDE SEQUENCE [LARGE SCALE GENOMIC DNA]</scope>
    <source>
        <strain evidence="7 8">62-1032</strain>
    </source>
</reference>
<evidence type="ECO:0000256" key="5">
    <source>
        <dbReference type="SAM" id="MobiDB-lite"/>
    </source>
</evidence>
<dbReference type="GO" id="GO:0016020">
    <property type="term" value="C:membrane"/>
    <property type="evidence" value="ECO:0007669"/>
    <property type="project" value="UniProtKB-SubCell"/>
</dbReference>
<evidence type="ECO:0000256" key="3">
    <source>
        <dbReference type="ARBA" id="ARBA00022989"/>
    </source>
</evidence>
<evidence type="ECO:0000259" key="6">
    <source>
        <dbReference type="Pfam" id="PF04116"/>
    </source>
</evidence>
<dbReference type="EMBL" id="MCGR01000035">
    <property type="protein sequence ID" value="ORY76233.1"/>
    <property type="molecule type" value="Genomic_DNA"/>
</dbReference>
<evidence type="ECO:0000256" key="2">
    <source>
        <dbReference type="ARBA" id="ARBA00022692"/>
    </source>
</evidence>
<dbReference type="PANTHER" id="PTHR11863">
    <property type="entry name" value="STEROL DESATURASE"/>
    <property type="match status" value="1"/>
</dbReference>
<dbReference type="Pfam" id="PF04116">
    <property type="entry name" value="FA_hydroxylase"/>
    <property type="match status" value="1"/>
</dbReference>
<proteinExistence type="predicted"/>
<organism evidence="7 8">
    <name type="scientific">Leucosporidium creatinivorum</name>
    <dbReference type="NCBI Taxonomy" id="106004"/>
    <lineage>
        <taxon>Eukaryota</taxon>
        <taxon>Fungi</taxon>
        <taxon>Dikarya</taxon>
        <taxon>Basidiomycota</taxon>
        <taxon>Pucciniomycotina</taxon>
        <taxon>Microbotryomycetes</taxon>
        <taxon>Leucosporidiales</taxon>
        <taxon>Leucosporidium</taxon>
    </lineage>
</organism>
<evidence type="ECO:0000313" key="7">
    <source>
        <dbReference type="EMBL" id="ORY76233.1"/>
    </source>
</evidence>
<keyword evidence="8" id="KW-1185">Reference proteome</keyword>
<comment type="subcellular location">
    <subcellularLocation>
        <location evidence="1">Membrane</location>
    </subcellularLocation>
</comment>
<accession>A0A1Y2EXB8</accession>
<feature type="compositionally biased region" description="Low complexity" evidence="5">
    <location>
        <begin position="311"/>
        <end position="327"/>
    </location>
</feature>
<dbReference type="STRING" id="106004.A0A1Y2EXB8"/>
<dbReference type="GO" id="GO:0016491">
    <property type="term" value="F:oxidoreductase activity"/>
    <property type="evidence" value="ECO:0007669"/>
    <property type="project" value="InterPro"/>
</dbReference>
<dbReference type="FunCoup" id="A0A1Y2EXB8">
    <property type="interactions" value="93"/>
</dbReference>